<dbReference type="AlphaFoldDB" id="M1B7T2"/>
<accession>M1B7T2</accession>
<dbReference type="InParanoid" id="M1B7T2"/>
<keyword evidence="2" id="KW-1185">Reference proteome</keyword>
<evidence type="ECO:0000313" key="1">
    <source>
        <dbReference type="EnsemblPlants" id="PGSC0003DMT400039120"/>
    </source>
</evidence>
<name>M1B7T2_SOLTU</name>
<reference evidence="2" key="1">
    <citation type="journal article" date="2011" name="Nature">
        <title>Genome sequence and analysis of the tuber crop potato.</title>
        <authorList>
            <consortium name="The Potato Genome Sequencing Consortium"/>
        </authorList>
    </citation>
    <scope>NUCLEOTIDE SEQUENCE [LARGE SCALE GENOMIC DNA]</scope>
    <source>
        <strain evidence="2">cv. DM1-3 516 R44</strain>
    </source>
</reference>
<proteinExistence type="predicted"/>
<dbReference type="EnsemblPlants" id="PGSC0003DMT400039120">
    <property type="protein sequence ID" value="PGSC0003DMT400039120"/>
    <property type="gene ID" value="PGSC0003DMG400015125"/>
</dbReference>
<dbReference type="Proteomes" id="UP000011115">
    <property type="component" value="Unassembled WGS sequence"/>
</dbReference>
<dbReference type="PaxDb" id="4113-PGSC0003DMT400039120"/>
<sequence>MPQKHVLCLVHVFQHVTIVKERVAYNIYPIIHPYVLTRKNSERYMSSSLKSQCTLVALS</sequence>
<organism evidence="1 2">
    <name type="scientific">Solanum tuberosum</name>
    <name type="common">Potato</name>
    <dbReference type="NCBI Taxonomy" id="4113"/>
    <lineage>
        <taxon>Eukaryota</taxon>
        <taxon>Viridiplantae</taxon>
        <taxon>Streptophyta</taxon>
        <taxon>Embryophyta</taxon>
        <taxon>Tracheophyta</taxon>
        <taxon>Spermatophyta</taxon>
        <taxon>Magnoliopsida</taxon>
        <taxon>eudicotyledons</taxon>
        <taxon>Gunneridae</taxon>
        <taxon>Pentapetalae</taxon>
        <taxon>asterids</taxon>
        <taxon>lamiids</taxon>
        <taxon>Solanales</taxon>
        <taxon>Solanaceae</taxon>
        <taxon>Solanoideae</taxon>
        <taxon>Solaneae</taxon>
        <taxon>Solanum</taxon>
    </lineage>
</organism>
<dbReference type="HOGENOM" id="CLU_2965445_0_0_1"/>
<reference evidence="1" key="2">
    <citation type="submission" date="2015-06" db="UniProtKB">
        <authorList>
            <consortium name="EnsemblPlants"/>
        </authorList>
    </citation>
    <scope>IDENTIFICATION</scope>
    <source>
        <strain evidence="1">DM1-3 516 R44</strain>
    </source>
</reference>
<dbReference type="Gramene" id="PGSC0003DMT400039120">
    <property type="protein sequence ID" value="PGSC0003DMT400039120"/>
    <property type="gene ID" value="PGSC0003DMG400015125"/>
</dbReference>
<protein>
    <submittedName>
        <fullName evidence="1">Uncharacterized protein</fullName>
    </submittedName>
</protein>
<evidence type="ECO:0000313" key="2">
    <source>
        <dbReference type="Proteomes" id="UP000011115"/>
    </source>
</evidence>